<comment type="caution">
    <text evidence="2">The sequence shown here is derived from an EMBL/GenBank/DDBJ whole genome shotgun (WGS) entry which is preliminary data.</text>
</comment>
<dbReference type="GO" id="GO:0008233">
    <property type="term" value="F:peptidase activity"/>
    <property type="evidence" value="ECO:0007669"/>
    <property type="project" value="InterPro"/>
</dbReference>
<gene>
    <name evidence="2" type="ORF">LCGC14_2941180</name>
</gene>
<organism evidence="2">
    <name type="scientific">marine sediment metagenome</name>
    <dbReference type="NCBI Taxonomy" id="412755"/>
    <lineage>
        <taxon>unclassified sequences</taxon>
        <taxon>metagenomes</taxon>
        <taxon>ecological metagenomes</taxon>
    </lineage>
</organism>
<dbReference type="CDD" id="cd14845">
    <property type="entry name" value="L-Ala-D-Glu_peptidase_like"/>
    <property type="match status" value="1"/>
</dbReference>
<proteinExistence type="predicted"/>
<dbReference type="EMBL" id="LAZR01058997">
    <property type="protein sequence ID" value="KKK68723.1"/>
    <property type="molecule type" value="Genomic_DNA"/>
</dbReference>
<dbReference type="AlphaFoldDB" id="A0A0F8XII0"/>
<dbReference type="Pfam" id="PF02557">
    <property type="entry name" value="VanY"/>
    <property type="match status" value="1"/>
</dbReference>
<evidence type="ECO:0000259" key="1">
    <source>
        <dbReference type="Pfam" id="PF02557"/>
    </source>
</evidence>
<reference evidence="2" key="1">
    <citation type="journal article" date="2015" name="Nature">
        <title>Complex archaea that bridge the gap between prokaryotes and eukaryotes.</title>
        <authorList>
            <person name="Spang A."/>
            <person name="Saw J.H."/>
            <person name="Jorgensen S.L."/>
            <person name="Zaremba-Niedzwiedzka K."/>
            <person name="Martijn J."/>
            <person name="Lind A.E."/>
            <person name="van Eijk R."/>
            <person name="Schleper C."/>
            <person name="Guy L."/>
            <person name="Ettema T.J."/>
        </authorList>
    </citation>
    <scope>NUCLEOTIDE SEQUENCE</scope>
</reference>
<evidence type="ECO:0000313" key="2">
    <source>
        <dbReference type="EMBL" id="KKK68723.1"/>
    </source>
</evidence>
<dbReference type="SUPFAM" id="SSF55166">
    <property type="entry name" value="Hedgehog/DD-peptidase"/>
    <property type="match status" value="1"/>
</dbReference>
<protein>
    <recommendedName>
        <fullName evidence="1">D-alanyl-D-alanine carboxypeptidase-like core domain-containing protein</fullName>
    </recommendedName>
</protein>
<dbReference type="Gene3D" id="3.30.1380.10">
    <property type="match status" value="1"/>
</dbReference>
<feature type="domain" description="D-alanyl-D-alanine carboxypeptidase-like core" evidence="1">
    <location>
        <begin position="25"/>
        <end position="77"/>
    </location>
</feature>
<dbReference type="InterPro" id="IPR009045">
    <property type="entry name" value="Zn_M74/Hedgehog-like"/>
</dbReference>
<accession>A0A0F8XII0</accession>
<dbReference type="InterPro" id="IPR003709">
    <property type="entry name" value="VanY-like_core_dom"/>
</dbReference>
<sequence length="113" mass="12682">MADLRNLNPGLTPYAKYLYSVGKYYDPLLVVTSGYRSAAKQEKLYKRYLSGASKIPAAPPGRSLHGYGLAFDLARIGKDPFDDPLLAWLGQVWESWGGRYGGQRDPVHFQVRM</sequence>
<name>A0A0F8XII0_9ZZZZ</name>
<dbReference type="GO" id="GO:0006508">
    <property type="term" value="P:proteolysis"/>
    <property type="evidence" value="ECO:0007669"/>
    <property type="project" value="InterPro"/>
</dbReference>